<accession>A0A8J7GIB2</accession>
<dbReference type="RefSeq" id="WP_197004813.1">
    <property type="nucleotide sequence ID" value="NZ_BONS01000017.1"/>
</dbReference>
<evidence type="ECO:0000313" key="2">
    <source>
        <dbReference type="EMBL" id="MBG6138010.1"/>
    </source>
</evidence>
<feature type="transmembrane region" description="Helical" evidence="1">
    <location>
        <begin position="394"/>
        <end position="415"/>
    </location>
</feature>
<protein>
    <recommendedName>
        <fullName evidence="4">Glycosyl transferase</fullName>
    </recommendedName>
</protein>
<gene>
    <name evidence="2" type="ORF">IW245_004204</name>
</gene>
<dbReference type="AlphaFoldDB" id="A0A8J7GIB2"/>
<reference evidence="2" key="1">
    <citation type="submission" date="2020-11" db="EMBL/GenBank/DDBJ databases">
        <title>Sequencing the genomes of 1000 actinobacteria strains.</title>
        <authorList>
            <person name="Klenk H.-P."/>
        </authorList>
    </citation>
    <scope>NUCLEOTIDE SEQUENCE</scope>
    <source>
        <strain evidence="2">DSM 45356</strain>
    </source>
</reference>
<feature type="transmembrane region" description="Helical" evidence="1">
    <location>
        <begin position="353"/>
        <end position="374"/>
    </location>
</feature>
<name>A0A8J7GIB2_9ACTN</name>
<feature type="transmembrane region" description="Helical" evidence="1">
    <location>
        <begin position="255"/>
        <end position="275"/>
    </location>
</feature>
<evidence type="ECO:0000256" key="1">
    <source>
        <dbReference type="SAM" id="Phobius"/>
    </source>
</evidence>
<feature type="transmembrane region" description="Helical" evidence="1">
    <location>
        <begin position="329"/>
        <end position="346"/>
    </location>
</feature>
<proteinExistence type="predicted"/>
<evidence type="ECO:0008006" key="4">
    <source>
        <dbReference type="Google" id="ProtNLM"/>
    </source>
</evidence>
<feature type="transmembrane region" description="Helical" evidence="1">
    <location>
        <begin position="121"/>
        <end position="145"/>
    </location>
</feature>
<feature type="transmembrane region" description="Helical" evidence="1">
    <location>
        <begin position="427"/>
        <end position="449"/>
    </location>
</feature>
<dbReference type="EMBL" id="JADOUF010000001">
    <property type="protein sequence ID" value="MBG6138010.1"/>
    <property type="molecule type" value="Genomic_DNA"/>
</dbReference>
<feature type="transmembrane region" description="Helical" evidence="1">
    <location>
        <begin position="226"/>
        <end position="243"/>
    </location>
</feature>
<keyword evidence="1" id="KW-0472">Membrane</keyword>
<keyword evidence="1" id="KW-1133">Transmembrane helix</keyword>
<feature type="transmembrane region" description="Helical" evidence="1">
    <location>
        <begin position="203"/>
        <end position="220"/>
    </location>
</feature>
<evidence type="ECO:0000313" key="3">
    <source>
        <dbReference type="Proteomes" id="UP000622552"/>
    </source>
</evidence>
<organism evidence="2 3">
    <name type="scientific">Longispora fulva</name>
    <dbReference type="NCBI Taxonomy" id="619741"/>
    <lineage>
        <taxon>Bacteria</taxon>
        <taxon>Bacillati</taxon>
        <taxon>Actinomycetota</taxon>
        <taxon>Actinomycetes</taxon>
        <taxon>Micromonosporales</taxon>
        <taxon>Micromonosporaceae</taxon>
        <taxon>Longispora</taxon>
    </lineage>
</organism>
<keyword evidence="1" id="KW-0812">Transmembrane</keyword>
<comment type="caution">
    <text evidence="2">The sequence shown here is derived from an EMBL/GenBank/DDBJ whole genome shotgun (WGS) entry which is preliminary data.</text>
</comment>
<feature type="transmembrane region" description="Helical" evidence="1">
    <location>
        <begin position="179"/>
        <end position="196"/>
    </location>
</feature>
<sequence>MAVKAVATAEDGTVAPGARPRGLRALRPWAARHRFGLFAGLVYTLGGFWVYARLWVNPQVRLVGDGQDHQLFIWMLGHAARAVTHLENPLFSTRLNAPDGVSMMANTSVLGLGIPMTPVTVLFGATVSFAVLGVLSLAGTAAAWYYVFSRHLVTSKPAAAVAGALCGFAPGQISHSPGHLHIIAQFVLPFIVLYVLKLAKPGRTVRDGVILGLLITYQAFISEEMLLLTAIGCGGLALVYAVLQRREARAAFLPLLRGLSVAALVAGVLLAYPIWLQFFGRQYSRGLPFHAGNYITNTLAYVTYPGQSIAGDQLHAVHLASNYGEENAFFGWPLMLLSLAIVIWLWKTPMVRLIAFTALGFAILSLGKQMIIGSHNTRIPLPFWVLEKLPVLDMALPTRFSLIVVPLIAALLAVAGDRISRASDGGLPVKGLFATVMAMALIPIVPIPLHGFDPRPVPEFITSGQWKAYVPEGRTLVPVPLPRNDAMDGMRWAAAADVGFAVPRGFSIVPDGTDKRSGVFDAPPRHTSDLLRGIASTGHAAVVTDNDRREAVADLRYWKASVVVLGEQRYQAELRGTLDALLGPGQLIGGAWVWDVRSMVS</sequence>
<keyword evidence="3" id="KW-1185">Reference proteome</keyword>
<dbReference type="Proteomes" id="UP000622552">
    <property type="component" value="Unassembled WGS sequence"/>
</dbReference>
<feature type="transmembrane region" description="Helical" evidence="1">
    <location>
        <begin position="35"/>
        <end position="52"/>
    </location>
</feature>